<sequence>MGKRWTFQDRATGMLRQLDYILVRRKWRNSVRNTETYSTFNSVGSDHRVVSMRLRLRLRVPKPSLRIRHDWKAFLTSPDLQARYTVEVRNRFQLLDVEEGLSMYERFVAAHVEATRECVPVMENAVHEKVVDARLSFDHERTMENREILKSDLYHCKDV</sequence>
<accession>A0AAD7X0P5</accession>
<comment type="caution">
    <text evidence="1">The sequence shown here is derived from an EMBL/GenBank/DDBJ whole genome shotgun (WGS) entry which is preliminary data.</text>
</comment>
<dbReference type="AlphaFoldDB" id="A0AAD7X0P5"/>
<evidence type="ECO:0000313" key="2">
    <source>
        <dbReference type="Proteomes" id="UP001221898"/>
    </source>
</evidence>
<dbReference type="SUPFAM" id="SSF56219">
    <property type="entry name" value="DNase I-like"/>
    <property type="match status" value="1"/>
</dbReference>
<protein>
    <submittedName>
        <fullName evidence="1">Uncharacterized protein</fullName>
    </submittedName>
</protein>
<proteinExistence type="predicted"/>
<reference evidence="1" key="1">
    <citation type="journal article" date="2023" name="Science">
        <title>Genome structures resolve the early diversification of teleost fishes.</title>
        <authorList>
            <person name="Parey E."/>
            <person name="Louis A."/>
            <person name="Montfort J."/>
            <person name="Bouchez O."/>
            <person name="Roques C."/>
            <person name="Iampietro C."/>
            <person name="Lluch J."/>
            <person name="Castinel A."/>
            <person name="Donnadieu C."/>
            <person name="Desvignes T."/>
            <person name="Floi Bucao C."/>
            <person name="Jouanno E."/>
            <person name="Wen M."/>
            <person name="Mejri S."/>
            <person name="Dirks R."/>
            <person name="Jansen H."/>
            <person name="Henkel C."/>
            <person name="Chen W.J."/>
            <person name="Zahm M."/>
            <person name="Cabau C."/>
            <person name="Klopp C."/>
            <person name="Thompson A.W."/>
            <person name="Robinson-Rechavi M."/>
            <person name="Braasch I."/>
            <person name="Lecointre G."/>
            <person name="Bobe J."/>
            <person name="Postlethwait J.H."/>
            <person name="Berthelot C."/>
            <person name="Roest Crollius H."/>
            <person name="Guiguen Y."/>
        </authorList>
    </citation>
    <scope>NUCLEOTIDE SEQUENCE</scope>
    <source>
        <strain evidence="1">NC1722</strain>
    </source>
</reference>
<dbReference type="InterPro" id="IPR036691">
    <property type="entry name" value="Endo/exonu/phosph_ase_sf"/>
</dbReference>
<dbReference type="Proteomes" id="UP001221898">
    <property type="component" value="Unassembled WGS sequence"/>
</dbReference>
<name>A0AAD7X0P5_9TELE</name>
<gene>
    <name evidence="1" type="ORF">AAFF_G00326190</name>
</gene>
<dbReference type="EMBL" id="JAINUG010000005">
    <property type="protein sequence ID" value="KAJ8416741.1"/>
    <property type="molecule type" value="Genomic_DNA"/>
</dbReference>
<organism evidence="1 2">
    <name type="scientific">Aldrovandia affinis</name>
    <dbReference type="NCBI Taxonomy" id="143900"/>
    <lineage>
        <taxon>Eukaryota</taxon>
        <taxon>Metazoa</taxon>
        <taxon>Chordata</taxon>
        <taxon>Craniata</taxon>
        <taxon>Vertebrata</taxon>
        <taxon>Euteleostomi</taxon>
        <taxon>Actinopterygii</taxon>
        <taxon>Neopterygii</taxon>
        <taxon>Teleostei</taxon>
        <taxon>Notacanthiformes</taxon>
        <taxon>Halosauridae</taxon>
        <taxon>Aldrovandia</taxon>
    </lineage>
</organism>
<evidence type="ECO:0000313" key="1">
    <source>
        <dbReference type="EMBL" id="KAJ8416741.1"/>
    </source>
</evidence>
<keyword evidence="2" id="KW-1185">Reference proteome</keyword>
<dbReference type="Gene3D" id="3.60.10.10">
    <property type="entry name" value="Endonuclease/exonuclease/phosphatase"/>
    <property type="match status" value="1"/>
</dbReference>